<protein>
    <submittedName>
        <fullName evidence="3">Redoxin domain-containing protein</fullName>
    </submittedName>
</protein>
<proteinExistence type="predicted"/>
<feature type="domain" description="Thioredoxin" evidence="2">
    <location>
        <begin position="6"/>
        <end position="172"/>
    </location>
</feature>
<name>A0ABT3A529_9ALTE</name>
<accession>A0ABT3A529</accession>
<dbReference type="Pfam" id="PF00578">
    <property type="entry name" value="AhpC-TSA"/>
    <property type="match status" value="1"/>
</dbReference>
<evidence type="ECO:0000313" key="3">
    <source>
        <dbReference type="EMBL" id="MCV2883803.1"/>
    </source>
</evidence>
<organism evidence="3 4">
    <name type="scientific">Fluctibacter corallii</name>
    <dbReference type="NCBI Taxonomy" id="2984329"/>
    <lineage>
        <taxon>Bacteria</taxon>
        <taxon>Pseudomonadati</taxon>
        <taxon>Pseudomonadota</taxon>
        <taxon>Gammaproteobacteria</taxon>
        <taxon>Alteromonadales</taxon>
        <taxon>Alteromonadaceae</taxon>
        <taxon>Fluctibacter</taxon>
    </lineage>
</organism>
<dbReference type="Gene3D" id="3.40.30.10">
    <property type="entry name" value="Glutaredoxin"/>
    <property type="match status" value="1"/>
</dbReference>
<dbReference type="EMBL" id="JAOWKX010000002">
    <property type="protein sequence ID" value="MCV2883803.1"/>
    <property type="molecule type" value="Genomic_DNA"/>
</dbReference>
<gene>
    <name evidence="3" type="ORF">OE749_03695</name>
</gene>
<dbReference type="InterPro" id="IPR000866">
    <property type="entry name" value="AhpC/TSA"/>
</dbReference>
<evidence type="ECO:0000313" key="4">
    <source>
        <dbReference type="Proteomes" id="UP001652504"/>
    </source>
</evidence>
<sequence length="185" mass="20477">MSAYKLRAGQQFPDIKVQSEDGRQVSLVPTSDPSSPSGSDRWTAVIFYRGQHCPICTNFLNEAETMVGRFQGIGVDLVAVSADSPQQLQKNRDDDLNVSFPIFTGLTVPQMEQLGLYISEPMSSSETDHMFNEPALMVVNSSNQIQLFDIANGPFLRPNLEQLIRGLSYARENKYPVRGTHGHGA</sequence>
<dbReference type="SUPFAM" id="SSF52833">
    <property type="entry name" value="Thioredoxin-like"/>
    <property type="match status" value="1"/>
</dbReference>
<dbReference type="RefSeq" id="WP_263711016.1">
    <property type="nucleotide sequence ID" value="NZ_JAOWKX010000002.1"/>
</dbReference>
<feature type="region of interest" description="Disordered" evidence="1">
    <location>
        <begin position="19"/>
        <end position="39"/>
    </location>
</feature>
<reference evidence="3 4" key="1">
    <citation type="submission" date="2022-10" db="EMBL/GenBank/DDBJ databases">
        <title>Aestuariibacter sp. AA17 isolated from Montipora capitata coral fragment.</title>
        <authorList>
            <person name="Emsley S.A."/>
            <person name="Pfannmuller K.M."/>
            <person name="Loughran R.M."/>
            <person name="Shlafstein M."/>
            <person name="Papke E."/>
            <person name="Saw J.H."/>
            <person name="Ushijima B."/>
            <person name="Videau P."/>
        </authorList>
    </citation>
    <scope>NUCLEOTIDE SEQUENCE [LARGE SCALE GENOMIC DNA]</scope>
    <source>
        <strain evidence="3 4">AA17</strain>
    </source>
</reference>
<evidence type="ECO:0000256" key="1">
    <source>
        <dbReference type="SAM" id="MobiDB-lite"/>
    </source>
</evidence>
<dbReference type="PROSITE" id="PS51352">
    <property type="entry name" value="THIOREDOXIN_2"/>
    <property type="match status" value="1"/>
</dbReference>
<evidence type="ECO:0000259" key="2">
    <source>
        <dbReference type="PROSITE" id="PS51352"/>
    </source>
</evidence>
<keyword evidence="4" id="KW-1185">Reference proteome</keyword>
<dbReference type="InterPro" id="IPR013766">
    <property type="entry name" value="Thioredoxin_domain"/>
</dbReference>
<comment type="caution">
    <text evidence="3">The sequence shown here is derived from an EMBL/GenBank/DDBJ whole genome shotgun (WGS) entry which is preliminary data.</text>
</comment>
<dbReference type="Proteomes" id="UP001652504">
    <property type="component" value="Unassembled WGS sequence"/>
</dbReference>
<dbReference type="InterPro" id="IPR036249">
    <property type="entry name" value="Thioredoxin-like_sf"/>
</dbReference>